<dbReference type="Pfam" id="PF13622">
    <property type="entry name" value="4HBT_3"/>
    <property type="match status" value="1"/>
</dbReference>
<evidence type="ECO:0008006" key="6">
    <source>
        <dbReference type="Google" id="ProtNLM"/>
    </source>
</evidence>
<accession>A0A512T0S8</accession>
<dbReference type="InterPro" id="IPR029069">
    <property type="entry name" value="HotDog_dom_sf"/>
</dbReference>
<dbReference type="InterPro" id="IPR052389">
    <property type="entry name" value="Sec_Metab_Biosynth-Assoc"/>
</dbReference>
<feature type="compositionally biased region" description="Low complexity" evidence="1">
    <location>
        <begin position="23"/>
        <end position="33"/>
    </location>
</feature>
<evidence type="ECO:0000259" key="3">
    <source>
        <dbReference type="Pfam" id="PF20789"/>
    </source>
</evidence>
<name>A0A512T0S8_9MICO</name>
<dbReference type="AlphaFoldDB" id="A0A512T0S8"/>
<evidence type="ECO:0000313" key="5">
    <source>
        <dbReference type="Proteomes" id="UP000321793"/>
    </source>
</evidence>
<sequence>MAPGAGLPTPRSEEATTRHTLGSMSDPSSSAADDQTRATTEFDDALTLTDGRAELSEDWVIGEAVNGGLLMSLATKAAAEALHAVDSHQDPVAFSTTFLAAAQPGPATVETQVLRTGRSFSTAEVTLTQGGTTCLRHTATFADLDANSEPVHLQEAPPELPDPEMCAPAARGGFAEKIRILDRLDMRIDPATVGWALGQPARDGEMRAWIRFADGREPDALSLPFFLDAMPPVTFTFGALGWAPTIAFSGHVRSRPEPGWLRMRITTRNVIGGLFEEDAVIWDSRDRVVAQSRQLAGVRMPSPDAGMPAAPESV</sequence>
<keyword evidence="5" id="KW-1185">Reference proteome</keyword>
<dbReference type="Proteomes" id="UP000321793">
    <property type="component" value="Unassembled WGS sequence"/>
</dbReference>
<dbReference type="InterPro" id="IPR049450">
    <property type="entry name" value="ACOT8-like_C"/>
</dbReference>
<feature type="domain" description="Acyl-CoA thioesterase-like C-terminal" evidence="3">
    <location>
        <begin position="164"/>
        <end position="297"/>
    </location>
</feature>
<proteinExistence type="predicted"/>
<dbReference type="Gene3D" id="2.40.160.210">
    <property type="entry name" value="Acyl-CoA thioesterase, double hotdog domain"/>
    <property type="match status" value="1"/>
</dbReference>
<dbReference type="SUPFAM" id="SSF54637">
    <property type="entry name" value="Thioesterase/thiol ester dehydrase-isomerase"/>
    <property type="match status" value="2"/>
</dbReference>
<evidence type="ECO:0000313" key="4">
    <source>
        <dbReference type="EMBL" id="GEQ13783.1"/>
    </source>
</evidence>
<gene>
    <name evidence="4" type="ORF">KLO01_18300</name>
</gene>
<comment type="caution">
    <text evidence="4">The sequence shown here is derived from an EMBL/GenBank/DDBJ whole genome shotgun (WGS) entry which is preliminary data.</text>
</comment>
<dbReference type="Pfam" id="PF20789">
    <property type="entry name" value="4HBT_3C"/>
    <property type="match status" value="1"/>
</dbReference>
<dbReference type="PANTHER" id="PTHR38110">
    <property type="entry name" value="CHROMOSOME 23, WHOLE GENOME SHOTGUN SEQUENCE"/>
    <property type="match status" value="1"/>
</dbReference>
<dbReference type="InterPro" id="IPR049449">
    <property type="entry name" value="TesB_ACOT8-like_N"/>
</dbReference>
<dbReference type="PANTHER" id="PTHR38110:SF1">
    <property type="entry name" value="THIOESTERASE DOMAIN-CONTAINING PROTEIN"/>
    <property type="match status" value="1"/>
</dbReference>
<evidence type="ECO:0000256" key="1">
    <source>
        <dbReference type="SAM" id="MobiDB-lite"/>
    </source>
</evidence>
<evidence type="ECO:0000259" key="2">
    <source>
        <dbReference type="Pfam" id="PF13622"/>
    </source>
</evidence>
<feature type="domain" description="Acyl-CoA thioesterase-like N-terminal HotDog" evidence="2">
    <location>
        <begin position="56"/>
        <end position="142"/>
    </location>
</feature>
<dbReference type="InterPro" id="IPR042171">
    <property type="entry name" value="Acyl-CoA_hotdog"/>
</dbReference>
<reference evidence="4 5" key="1">
    <citation type="submission" date="2019-07" db="EMBL/GenBank/DDBJ databases">
        <title>Whole genome shotgun sequence of Knoellia locipacati NBRC 109775.</title>
        <authorList>
            <person name="Hosoyama A."/>
            <person name="Uohara A."/>
            <person name="Ohji S."/>
            <person name="Ichikawa N."/>
        </authorList>
    </citation>
    <scope>NUCLEOTIDE SEQUENCE [LARGE SCALE GENOMIC DNA]</scope>
    <source>
        <strain evidence="4 5">NBRC 109775</strain>
    </source>
</reference>
<feature type="region of interest" description="Disordered" evidence="1">
    <location>
        <begin position="1"/>
        <end position="38"/>
    </location>
</feature>
<dbReference type="EMBL" id="BKBA01000008">
    <property type="protein sequence ID" value="GEQ13783.1"/>
    <property type="molecule type" value="Genomic_DNA"/>
</dbReference>
<organism evidence="4 5">
    <name type="scientific">Knoellia locipacati</name>
    <dbReference type="NCBI Taxonomy" id="882824"/>
    <lineage>
        <taxon>Bacteria</taxon>
        <taxon>Bacillati</taxon>
        <taxon>Actinomycetota</taxon>
        <taxon>Actinomycetes</taxon>
        <taxon>Micrococcales</taxon>
        <taxon>Intrasporangiaceae</taxon>
        <taxon>Knoellia</taxon>
    </lineage>
</organism>
<protein>
    <recommendedName>
        <fullName evidence="6">Acyl-CoA thioesterase</fullName>
    </recommendedName>
</protein>